<dbReference type="Proteomes" id="UP001501523">
    <property type="component" value="Unassembled WGS sequence"/>
</dbReference>
<gene>
    <name evidence="2" type="ORF">GCM10009105_31990</name>
</gene>
<accession>A0ABN1IUE5</accession>
<evidence type="ECO:0008006" key="4">
    <source>
        <dbReference type="Google" id="ProtNLM"/>
    </source>
</evidence>
<name>A0ABN1IUE5_9GAMM</name>
<dbReference type="InterPro" id="IPR010183">
    <property type="entry name" value="Phage_lambda_Bet"/>
</dbReference>
<proteinExistence type="predicted"/>
<dbReference type="EMBL" id="BAAAEU010000024">
    <property type="protein sequence ID" value="GAA0721556.1"/>
    <property type="molecule type" value="Genomic_DNA"/>
</dbReference>
<protein>
    <recommendedName>
        <fullName evidence="4">Phage recombination protein Bet</fullName>
    </recommendedName>
</protein>
<feature type="region of interest" description="Disordered" evidence="1">
    <location>
        <begin position="257"/>
        <end position="278"/>
    </location>
</feature>
<organism evidence="2 3">
    <name type="scientific">Dokdonella soli</name>
    <dbReference type="NCBI Taxonomy" id="529810"/>
    <lineage>
        <taxon>Bacteria</taxon>
        <taxon>Pseudomonadati</taxon>
        <taxon>Pseudomonadota</taxon>
        <taxon>Gammaproteobacteria</taxon>
        <taxon>Lysobacterales</taxon>
        <taxon>Rhodanobacteraceae</taxon>
        <taxon>Dokdonella</taxon>
    </lineage>
</organism>
<keyword evidence="3" id="KW-1185">Reference proteome</keyword>
<evidence type="ECO:0000313" key="2">
    <source>
        <dbReference type="EMBL" id="GAA0721556.1"/>
    </source>
</evidence>
<evidence type="ECO:0000313" key="3">
    <source>
        <dbReference type="Proteomes" id="UP001501523"/>
    </source>
</evidence>
<dbReference type="NCBIfam" id="TIGR01913">
    <property type="entry name" value="bet_lambda"/>
    <property type="match status" value="1"/>
</dbReference>
<reference evidence="2 3" key="1">
    <citation type="journal article" date="2019" name="Int. J. Syst. Evol. Microbiol.">
        <title>The Global Catalogue of Microorganisms (GCM) 10K type strain sequencing project: providing services to taxonomists for standard genome sequencing and annotation.</title>
        <authorList>
            <consortium name="The Broad Institute Genomics Platform"/>
            <consortium name="The Broad Institute Genome Sequencing Center for Infectious Disease"/>
            <person name="Wu L."/>
            <person name="Ma J."/>
        </authorList>
    </citation>
    <scope>NUCLEOTIDE SEQUENCE [LARGE SCALE GENOMIC DNA]</scope>
    <source>
        <strain evidence="2 3">JCM 15421</strain>
    </source>
</reference>
<evidence type="ECO:0000256" key="1">
    <source>
        <dbReference type="SAM" id="MobiDB-lite"/>
    </source>
</evidence>
<sequence length="326" mass="35018">MNAMTRTVQGTALVTEQHAAEIRSALKSSLYPGASDASIDMVLAYCKAAQLDPMTKPVHIVPMTVSTGKKDANGYDIKEKRDVVMPGIGLYRINAARTGQYAGCSEPEFGPTRTMTFKREKWVDGENGKRRKTFVDADMHYPEWCRITVRRLIGASIVEFTALEYWLENYASKGDDGGPNAMWEKRPFGQIAKCAEAQALRKAFPEAVGSQPTAEEMEGKSIDIETVASAKAAIEMPRAKAVPSVVPADAPIDAEFSEQATKERTPATVDGEPGPLGDLSPSQARLIRAKAVAAGFADDAALLAAHPDVSKATINTVLKALSDASA</sequence>
<dbReference type="InterPro" id="IPR018330">
    <property type="entry name" value="RecT_fam"/>
</dbReference>
<dbReference type="Pfam" id="PF03837">
    <property type="entry name" value="RecT"/>
    <property type="match status" value="1"/>
</dbReference>
<comment type="caution">
    <text evidence="2">The sequence shown here is derived from an EMBL/GenBank/DDBJ whole genome shotgun (WGS) entry which is preliminary data.</text>
</comment>